<dbReference type="OrthoDB" id="5788000at2759"/>
<keyword evidence="3 5" id="KW-0175">Coiled coil</keyword>
<keyword evidence="7" id="KW-1185">Reference proteome</keyword>
<protein>
    <recommendedName>
        <fullName evidence="4">Tektin</fullName>
    </recommendedName>
</protein>
<comment type="caution">
    <text evidence="6">The sequence shown here is derived from an EMBL/GenBank/DDBJ whole genome shotgun (WGS) entry which is preliminary data.</text>
</comment>
<evidence type="ECO:0000256" key="3">
    <source>
        <dbReference type="ARBA" id="ARBA00023054"/>
    </source>
</evidence>
<dbReference type="Pfam" id="PF03148">
    <property type="entry name" value="Tektin"/>
    <property type="match status" value="1"/>
</dbReference>
<dbReference type="AlphaFoldDB" id="A0A8K0NT28"/>
<comment type="similarity">
    <text evidence="1 4">Belongs to the tektin family.</text>
</comment>
<name>A0A8K0NT28_LADFU</name>
<dbReference type="GO" id="GO:0005634">
    <property type="term" value="C:nucleus"/>
    <property type="evidence" value="ECO:0007669"/>
    <property type="project" value="TreeGrafter"/>
</dbReference>
<dbReference type="PRINTS" id="PR00511">
    <property type="entry name" value="TEKTIN"/>
</dbReference>
<dbReference type="InterPro" id="IPR048256">
    <property type="entry name" value="Tektin-like"/>
</dbReference>
<evidence type="ECO:0000313" key="6">
    <source>
        <dbReference type="EMBL" id="KAG8223640.1"/>
    </source>
</evidence>
<dbReference type="GO" id="GO:0060271">
    <property type="term" value="P:cilium assembly"/>
    <property type="evidence" value="ECO:0007669"/>
    <property type="project" value="UniProtKB-UniRule"/>
</dbReference>
<keyword evidence="4" id="KW-0966">Cell projection</keyword>
<dbReference type="Proteomes" id="UP000792457">
    <property type="component" value="Unassembled WGS sequence"/>
</dbReference>
<evidence type="ECO:0000256" key="1">
    <source>
        <dbReference type="ARBA" id="ARBA00007209"/>
    </source>
</evidence>
<dbReference type="PANTHER" id="PTHR19960:SF12">
    <property type="entry name" value="TEKTIN-4"/>
    <property type="match status" value="1"/>
</dbReference>
<evidence type="ECO:0000313" key="7">
    <source>
        <dbReference type="Proteomes" id="UP000792457"/>
    </source>
</evidence>
<dbReference type="EMBL" id="KZ308169">
    <property type="protein sequence ID" value="KAG8223640.1"/>
    <property type="molecule type" value="Genomic_DNA"/>
</dbReference>
<keyword evidence="4" id="KW-0282">Flagellum</keyword>
<evidence type="ECO:0000256" key="2">
    <source>
        <dbReference type="ARBA" id="ARBA00022490"/>
    </source>
</evidence>
<evidence type="ECO:0000256" key="5">
    <source>
        <dbReference type="SAM" id="Coils"/>
    </source>
</evidence>
<feature type="coiled-coil region" evidence="5">
    <location>
        <begin position="214"/>
        <end position="241"/>
    </location>
</feature>
<reference evidence="6" key="2">
    <citation type="submission" date="2017-10" db="EMBL/GenBank/DDBJ databases">
        <title>Ladona fulva Genome sequencing and assembly.</title>
        <authorList>
            <person name="Murali S."/>
            <person name="Richards S."/>
            <person name="Bandaranaike D."/>
            <person name="Bellair M."/>
            <person name="Blankenburg K."/>
            <person name="Chao H."/>
            <person name="Dinh H."/>
            <person name="Doddapaneni H."/>
            <person name="Dugan-Rocha S."/>
            <person name="Elkadiri S."/>
            <person name="Gnanaolivu R."/>
            <person name="Hernandez B."/>
            <person name="Skinner E."/>
            <person name="Javaid M."/>
            <person name="Lee S."/>
            <person name="Li M."/>
            <person name="Ming W."/>
            <person name="Munidasa M."/>
            <person name="Muniz J."/>
            <person name="Nguyen L."/>
            <person name="Hughes D."/>
            <person name="Osuji N."/>
            <person name="Pu L.-L."/>
            <person name="Puazo M."/>
            <person name="Qu C."/>
            <person name="Quiroz J."/>
            <person name="Raj R."/>
            <person name="Weissenberger G."/>
            <person name="Xin Y."/>
            <person name="Zou X."/>
            <person name="Han Y."/>
            <person name="Worley K."/>
            <person name="Muzny D."/>
            <person name="Gibbs R."/>
        </authorList>
    </citation>
    <scope>NUCLEOTIDE SEQUENCE</scope>
    <source>
        <strain evidence="6">Sampled in the wild</strain>
    </source>
</reference>
<dbReference type="GO" id="GO:0060294">
    <property type="term" value="P:cilium movement involved in cell motility"/>
    <property type="evidence" value="ECO:0007669"/>
    <property type="project" value="UniProtKB-UniRule"/>
</dbReference>
<reference evidence="6" key="1">
    <citation type="submission" date="2013-04" db="EMBL/GenBank/DDBJ databases">
        <authorList>
            <person name="Qu J."/>
            <person name="Murali S.C."/>
            <person name="Bandaranaike D."/>
            <person name="Bellair M."/>
            <person name="Blankenburg K."/>
            <person name="Chao H."/>
            <person name="Dinh H."/>
            <person name="Doddapaneni H."/>
            <person name="Downs B."/>
            <person name="Dugan-Rocha S."/>
            <person name="Elkadiri S."/>
            <person name="Gnanaolivu R.D."/>
            <person name="Hernandez B."/>
            <person name="Javaid M."/>
            <person name="Jayaseelan J.C."/>
            <person name="Lee S."/>
            <person name="Li M."/>
            <person name="Ming W."/>
            <person name="Munidasa M."/>
            <person name="Muniz J."/>
            <person name="Nguyen L."/>
            <person name="Ongeri F."/>
            <person name="Osuji N."/>
            <person name="Pu L.-L."/>
            <person name="Puazo M."/>
            <person name="Qu C."/>
            <person name="Quiroz J."/>
            <person name="Raj R."/>
            <person name="Weissenberger G."/>
            <person name="Xin Y."/>
            <person name="Zou X."/>
            <person name="Han Y."/>
            <person name="Richards S."/>
            <person name="Worley K."/>
            <person name="Muzny D."/>
            <person name="Gibbs R."/>
        </authorList>
    </citation>
    <scope>NUCLEOTIDE SEQUENCE</scope>
    <source>
        <strain evidence="6">Sampled in the wild</strain>
    </source>
</reference>
<dbReference type="PANTHER" id="PTHR19960">
    <property type="entry name" value="TEKTIN"/>
    <property type="match status" value="1"/>
</dbReference>
<proteinExistence type="inferred from homology"/>
<accession>A0A8K0NT28</accession>
<keyword evidence="4" id="KW-0969">Cilium</keyword>
<sequence length="475" mass="54187">MTALESNLVECCTKVPLDEIKQNVKECPPHLPQPGDDAGTLTCVCEPEKMGGWWATGRAEWNPSAGLIGTRPVVDRYTLSRFSPQEWRSANKELNDECSEKLRHSDLVEYESRKCSKEAVESSDRKQRDTKERLSERAAEVREAGVRLGQAEAALGAEMVLLEEQRRRLLAAMGTLQIPERIVGECIERRTGRLEEDLVRDDAEVQLVKEHSLIREIKTLLERLVAQVEQQQCANHAAKQRLQMDWSDKIQAHLIESECIGAKVPYILHYAGSCRVPEGQSSPEGWRHFTMENLCLAEKERMASAELRALIDSLLTDASRDLRAQKDAVDVALADRIKETELCRKNLEDNLQEVLKRIGEMERLISNLRRDIRNQDDPLKVAQTRLHYRLDRPNVESCRDQSQYGLIDEVKSIGESVSALKGQLQMEEKSLKDLLSIRTRLEQQILVKRRTLSIDKARCQDIRSHYPSSVQLTGY</sequence>
<dbReference type="GO" id="GO:0005930">
    <property type="term" value="C:axoneme"/>
    <property type="evidence" value="ECO:0007669"/>
    <property type="project" value="UniProtKB-SubCell"/>
</dbReference>
<comment type="subcellular location">
    <subcellularLocation>
        <location evidence="4">Cytoplasm</location>
        <location evidence="4">Cytoskeleton</location>
        <location evidence="4">Cilium axoneme</location>
    </subcellularLocation>
</comment>
<dbReference type="GO" id="GO:0015630">
    <property type="term" value="C:microtubule cytoskeleton"/>
    <property type="evidence" value="ECO:0007669"/>
    <property type="project" value="UniProtKB-UniRule"/>
</dbReference>
<organism evidence="6 7">
    <name type="scientific">Ladona fulva</name>
    <name type="common">Scarce chaser dragonfly</name>
    <name type="synonym">Libellula fulva</name>
    <dbReference type="NCBI Taxonomy" id="123851"/>
    <lineage>
        <taxon>Eukaryota</taxon>
        <taxon>Metazoa</taxon>
        <taxon>Ecdysozoa</taxon>
        <taxon>Arthropoda</taxon>
        <taxon>Hexapoda</taxon>
        <taxon>Insecta</taxon>
        <taxon>Pterygota</taxon>
        <taxon>Palaeoptera</taxon>
        <taxon>Odonata</taxon>
        <taxon>Epiprocta</taxon>
        <taxon>Anisoptera</taxon>
        <taxon>Libelluloidea</taxon>
        <taxon>Libellulidae</taxon>
        <taxon>Ladona</taxon>
    </lineage>
</organism>
<evidence type="ECO:0000256" key="4">
    <source>
        <dbReference type="RuleBase" id="RU367040"/>
    </source>
</evidence>
<dbReference type="InterPro" id="IPR000435">
    <property type="entry name" value="Tektins"/>
</dbReference>
<feature type="coiled-coil region" evidence="5">
    <location>
        <begin position="337"/>
        <end position="371"/>
    </location>
</feature>
<keyword evidence="2" id="KW-0963">Cytoplasm</keyword>
<gene>
    <name evidence="6" type="ORF">J437_LFUL009081</name>
</gene>